<dbReference type="InterPro" id="IPR036397">
    <property type="entry name" value="RNaseH_sf"/>
</dbReference>
<dbReference type="KEGG" id="gph:GEMMAAP_11515"/>
<evidence type="ECO:0000256" key="14">
    <source>
        <dbReference type="HAMAP-Rule" id="MF_00052"/>
    </source>
</evidence>
<dbReference type="STRING" id="1379270.GEMMAAP_11515"/>
<dbReference type="EMBL" id="CP011454">
    <property type="protein sequence ID" value="AMW05261.1"/>
    <property type="molecule type" value="Genomic_DNA"/>
</dbReference>
<protein>
    <recommendedName>
        <fullName evidence="7 14">Ribonuclease HII</fullName>
        <shortName evidence="14">RNase HII</shortName>
        <ecNumber evidence="6 14">3.1.26.4</ecNumber>
    </recommendedName>
</protein>
<dbReference type="HAMAP" id="MF_00052_B">
    <property type="entry name" value="RNase_HII_B"/>
    <property type="match status" value="1"/>
</dbReference>
<evidence type="ECO:0000256" key="6">
    <source>
        <dbReference type="ARBA" id="ARBA00012180"/>
    </source>
</evidence>
<feature type="domain" description="RNase H type-2" evidence="17">
    <location>
        <begin position="17"/>
        <end position="217"/>
    </location>
</feature>
<dbReference type="Pfam" id="PF01351">
    <property type="entry name" value="RNase_HII"/>
    <property type="match status" value="1"/>
</dbReference>
<evidence type="ECO:0000313" key="19">
    <source>
        <dbReference type="Proteomes" id="UP000076404"/>
    </source>
</evidence>
<reference evidence="18 19" key="2">
    <citation type="journal article" date="2016" name="Environ. Microbiol. Rep.">
        <title>Metagenomic evidence for the presence of phototrophic Gemmatimonadetes bacteria in diverse environments.</title>
        <authorList>
            <person name="Zeng Y."/>
            <person name="Baumbach J."/>
            <person name="Barbosa E.G."/>
            <person name="Azevedo V."/>
            <person name="Zhang C."/>
            <person name="Koblizek M."/>
        </authorList>
    </citation>
    <scope>NUCLEOTIDE SEQUENCE [LARGE SCALE GENOMIC DNA]</scope>
    <source>
        <strain evidence="18 19">AP64</strain>
    </source>
</reference>
<dbReference type="GO" id="GO:0004523">
    <property type="term" value="F:RNA-DNA hybrid ribonuclease activity"/>
    <property type="evidence" value="ECO:0007669"/>
    <property type="project" value="UniProtKB-UniRule"/>
</dbReference>
<evidence type="ECO:0000256" key="3">
    <source>
        <dbReference type="ARBA" id="ARBA00004065"/>
    </source>
</evidence>
<dbReference type="InterPro" id="IPR012337">
    <property type="entry name" value="RNaseH-like_sf"/>
</dbReference>
<dbReference type="PANTHER" id="PTHR10954">
    <property type="entry name" value="RIBONUCLEASE H2 SUBUNIT A"/>
    <property type="match status" value="1"/>
</dbReference>
<sequence>MARWSPIERTLREQHGPLLAGVDEVGRGPLAGPVVACAVIMPHDRRAIAGVNDSKQLDHATRVVLAARIREQALVIALGAASAREVDRINIYHATVLAMRRALQRIPTRLGAAPDHVLVDGKPLRTLGVDHTAVVKGDAKCYAIACASIIAKVTRDRLMTSLALRYPHFAWERNSGYGTAFHRQALAEYGLTPHHRQSFCLDTQVSLALDAISPDSSHD</sequence>
<dbReference type="InterPro" id="IPR024567">
    <property type="entry name" value="RNase_HII/HIII_dom"/>
</dbReference>
<evidence type="ECO:0000256" key="5">
    <source>
        <dbReference type="ARBA" id="ARBA00007383"/>
    </source>
</evidence>
<reference evidence="18 19" key="1">
    <citation type="journal article" date="2014" name="Proc. Natl. Acad. Sci. U.S.A.">
        <title>Functional type 2 photosynthetic reaction centers found in the rare bacterial phylum Gemmatimonadetes.</title>
        <authorList>
            <person name="Zeng Y."/>
            <person name="Feng F."/>
            <person name="Medova H."/>
            <person name="Dean J."/>
            <person name="Koblizek M."/>
        </authorList>
    </citation>
    <scope>NUCLEOTIDE SEQUENCE [LARGE SCALE GENOMIC DNA]</scope>
    <source>
        <strain evidence="18 19">AP64</strain>
    </source>
</reference>
<name>A0A143BL36_9BACT</name>
<evidence type="ECO:0000313" key="18">
    <source>
        <dbReference type="EMBL" id="AMW05261.1"/>
    </source>
</evidence>
<evidence type="ECO:0000256" key="7">
    <source>
        <dbReference type="ARBA" id="ARBA00019179"/>
    </source>
</evidence>
<evidence type="ECO:0000256" key="16">
    <source>
        <dbReference type="RuleBase" id="RU003515"/>
    </source>
</evidence>
<evidence type="ECO:0000259" key="17">
    <source>
        <dbReference type="PROSITE" id="PS51975"/>
    </source>
</evidence>
<feature type="binding site" evidence="14 15">
    <location>
        <position position="23"/>
    </location>
    <ligand>
        <name>a divalent metal cation</name>
        <dbReference type="ChEBI" id="CHEBI:60240"/>
    </ligand>
</feature>
<keyword evidence="10 14" id="KW-0479">Metal-binding</keyword>
<dbReference type="OrthoDB" id="9803420at2"/>
<evidence type="ECO:0000256" key="1">
    <source>
        <dbReference type="ARBA" id="ARBA00000077"/>
    </source>
</evidence>
<evidence type="ECO:0000256" key="2">
    <source>
        <dbReference type="ARBA" id="ARBA00001946"/>
    </source>
</evidence>
<dbReference type="CDD" id="cd07182">
    <property type="entry name" value="RNase_HII_bacteria_HII_like"/>
    <property type="match status" value="1"/>
</dbReference>
<dbReference type="GO" id="GO:0032299">
    <property type="term" value="C:ribonuclease H2 complex"/>
    <property type="evidence" value="ECO:0007669"/>
    <property type="project" value="TreeGrafter"/>
</dbReference>
<dbReference type="PANTHER" id="PTHR10954:SF18">
    <property type="entry name" value="RIBONUCLEASE HII"/>
    <property type="match status" value="1"/>
</dbReference>
<evidence type="ECO:0000256" key="8">
    <source>
        <dbReference type="ARBA" id="ARBA00022490"/>
    </source>
</evidence>
<dbReference type="GO" id="GO:0006298">
    <property type="term" value="P:mismatch repair"/>
    <property type="evidence" value="ECO:0007669"/>
    <property type="project" value="TreeGrafter"/>
</dbReference>
<dbReference type="Gene3D" id="3.30.420.10">
    <property type="entry name" value="Ribonuclease H-like superfamily/Ribonuclease H"/>
    <property type="match status" value="1"/>
</dbReference>
<dbReference type="RefSeq" id="WP_043580689.1">
    <property type="nucleotide sequence ID" value="NZ_CP011454.1"/>
</dbReference>
<comment type="function">
    <text evidence="3 14 16">Endonuclease that specifically degrades the RNA of RNA-DNA hybrids.</text>
</comment>
<comment type="cofactor">
    <cofactor evidence="14 15">
        <name>Mn(2+)</name>
        <dbReference type="ChEBI" id="CHEBI:29035"/>
    </cofactor>
    <cofactor evidence="14 15">
        <name>Mg(2+)</name>
        <dbReference type="ChEBI" id="CHEBI:18420"/>
    </cofactor>
    <text evidence="14 15">Manganese or magnesium. Binds 1 divalent metal ion per monomer in the absence of substrate. May bind a second metal ion after substrate binding.</text>
</comment>
<evidence type="ECO:0000256" key="4">
    <source>
        <dbReference type="ARBA" id="ARBA00004496"/>
    </source>
</evidence>
<keyword evidence="12 14" id="KW-0378">Hydrolase</keyword>
<evidence type="ECO:0000256" key="12">
    <source>
        <dbReference type="ARBA" id="ARBA00022801"/>
    </source>
</evidence>
<feature type="binding site" evidence="14 15">
    <location>
        <position position="120"/>
    </location>
    <ligand>
        <name>a divalent metal cation</name>
        <dbReference type="ChEBI" id="CHEBI:60240"/>
    </ligand>
</feature>
<dbReference type="InterPro" id="IPR001352">
    <property type="entry name" value="RNase_HII/HIII"/>
</dbReference>
<keyword evidence="19" id="KW-1185">Reference proteome</keyword>
<comment type="similarity">
    <text evidence="5 14 16">Belongs to the RNase HII family.</text>
</comment>
<accession>A0A143BL36</accession>
<dbReference type="GO" id="GO:0003723">
    <property type="term" value="F:RNA binding"/>
    <property type="evidence" value="ECO:0007669"/>
    <property type="project" value="UniProtKB-UniRule"/>
</dbReference>
<dbReference type="InterPro" id="IPR022898">
    <property type="entry name" value="RNase_HII"/>
</dbReference>
<evidence type="ECO:0000256" key="9">
    <source>
        <dbReference type="ARBA" id="ARBA00022722"/>
    </source>
</evidence>
<keyword evidence="13 14" id="KW-0464">Manganese</keyword>
<gene>
    <name evidence="14" type="primary">rnhB</name>
    <name evidence="18" type="ORF">GEMMAAP_11515</name>
</gene>
<dbReference type="AlphaFoldDB" id="A0A143BL36"/>
<dbReference type="Proteomes" id="UP000076404">
    <property type="component" value="Chromosome"/>
</dbReference>
<feature type="binding site" evidence="14 15">
    <location>
        <position position="24"/>
    </location>
    <ligand>
        <name>a divalent metal cation</name>
        <dbReference type="ChEBI" id="CHEBI:60240"/>
    </ligand>
</feature>
<comment type="subcellular location">
    <subcellularLocation>
        <location evidence="4 14">Cytoplasm</location>
    </subcellularLocation>
</comment>
<dbReference type="GO" id="GO:0005737">
    <property type="term" value="C:cytoplasm"/>
    <property type="evidence" value="ECO:0007669"/>
    <property type="project" value="UniProtKB-SubCell"/>
</dbReference>
<evidence type="ECO:0000256" key="13">
    <source>
        <dbReference type="ARBA" id="ARBA00023211"/>
    </source>
</evidence>
<proteinExistence type="inferred from homology"/>
<dbReference type="PROSITE" id="PS51975">
    <property type="entry name" value="RNASE_H_2"/>
    <property type="match status" value="1"/>
</dbReference>
<organism evidence="18 19">
    <name type="scientific">Gemmatimonas phototrophica</name>
    <dbReference type="NCBI Taxonomy" id="1379270"/>
    <lineage>
        <taxon>Bacteria</taxon>
        <taxon>Pseudomonadati</taxon>
        <taxon>Gemmatimonadota</taxon>
        <taxon>Gemmatimonadia</taxon>
        <taxon>Gemmatimonadales</taxon>
        <taxon>Gemmatimonadaceae</taxon>
        <taxon>Gemmatimonas</taxon>
    </lineage>
</organism>
<keyword evidence="8 14" id="KW-0963">Cytoplasm</keyword>
<dbReference type="EC" id="3.1.26.4" evidence="6 14"/>
<evidence type="ECO:0000256" key="10">
    <source>
        <dbReference type="ARBA" id="ARBA00022723"/>
    </source>
</evidence>
<keyword evidence="11 14" id="KW-0255">Endonuclease</keyword>
<dbReference type="GO" id="GO:0043137">
    <property type="term" value="P:DNA replication, removal of RNA primer"/>
    <property type="evidence" value="ECO:0007669"/>
    <property type="project" value="TreeGrafter"/>
</dbReference>
<dbReference type="GO" id="GO:0030145">
    <property type="term" value="F:manganese ion binding"/>
    <property type="evidence" value="ECO:0007669"/>
    <property type="project" value="UniProtKB-UniRule"/>
</dbReference>
<dbReference type="NCBIfam" id="NF000595">
    <property type="entry name" value="PRK00015.1-3"/>
    <property type="match status" value="1"/>
</dbReference>
<comment type="catalytic activity">
    <reaction evidence="1 14 15 16">
        <text>Endonucleolytic cleavage to 5'-phosphomonoester.</text>
        <dbReference type="EC" id="3.1.26.4"/>
    </reaction>
</comment>
<evidence type="ECO:0000256" key="15">
    <source>
        <dbReference type="PROSITE-ProRule" id="PRU01319"/>
    </source>
</evidence>
<dbReference type="SUPFAM" id="SSF53098">
    <property type="entry name" value="Ribonuclease H-like"/>
    <property type="match status" value="1"/>
</dbReference>
<keyword evidence="9 14" id="KW-0540">Nuclease</keyword>
<comment type="cofactor">
    <cofactor evidence="2">
        <name>Mg(2+)</name>
        <dbReference type="ChEBI" id="CHEBI:18420"/>
    </cofactor>
</comment>
<evidence type="ECO:0000256" key="11">
    <source>
        <dbReference type="ARBA" id="ARBA00022759"/>
    </source>
</evidence>
<dbReference type="eggNOG" id="COG0164">
    <property type="taxonomic scope" value="Bacteria"/>
</dbReference>